<evidence type="ECO:0000256" key="2">
    <source>
        <dbReference type="SAM" id="Coils"/>
    </source>
</evidence>
<dbReference type="PROSITE" id="PS50911">
    <property type="entry name" value="CHAP"/>
    <property type="match status" value="1"/>
</dbReference>
<feature type="compositionally biased region" description="Low complexity" evidence="3">
    <location>
        <begin position="244"/>
        <end position="255"/>
    </location>
</feature>
<sequence length="377" mass="39444">MKKNLLKNAALFLATITTLGAAAPSVMADTASDLDQVNSEITATKGKISNLEKKINQETELQMKKSQKISELKIQISQRDSQLKKQARSAQINNGGSVLKFVTDADNITEAVSRSISAGRIIYLNDKTMKEQVEAKKQVQKEQVALTKSVQSQKNQKLSLYRTQATLGAKRAELAAKKDKEDAAKQAAAKKAAQAAADAKKAKDTQTASLAADRANQAANSEKTQANEEAQNKAVSQSNSNPHTTTVTKVSTSKSYHGVGGGANGYPVGQCTYYVKMAAPWVGGHWGNGQEWAGSAAAAGFRVDHTPAPGAVAVYAGGADVGGWTAAPGYGHVALVQSVNGSSVTITQGGTGFSNPLGPNTQTLSAGAAMAYIHPNN</sequence>
<dbReference type="InterPro" id="IPR038765">
    <property type="entry name" value="Papain-like_cys_pep_sf"/>
</dbReference>
<proteinExistence type="predicted"/>
<dbReference type="InterPro" id="IPR057309">
    <property type="entry name" value="PcsB_CC"/>
</dbReference>
<keyword evidence="7" id="KW-1185">Reference proteome</keyword>
<feature type="compositionally biased region" description="Polar residues" evidence="3">
    <location>
        <begin position="217"/>
        <end position="243"/>
    </location>
</feature>
<dbReference type="Gene3D" id="3.90.1720.10">
    <property type="entry name" value="endopeptidase domain like (from Nostoc punctiforme)"/>
    <property type="match status" value="1"/>
</dbReference>
<dbReference type="EMBL" id="BFFP01000046">
    <property type="protein sequence ID" value="GBG95666.1"/>
    <property type="molecule type" value="Genomic_DNA"/>
</dbReference>
<dbReference type="InterPro" id="IPR007921">
    <property type="entry name" value="CHAP_dom"/>
</dbReference>
<evidence type="ECO:0000256" key="1">
    <source>
        <dbReference type="ARBA" id="ARBA00022729"/>
    </source>
</evidence>
<feature type="chain" id="PRO_5019324863" evidence="4">
    <location>
        <begin position="29"/>
        <end position="377"/>
    </location>
</feature>
<evidence type="ECO:0000256" key="3">
    <source>
        <dbReference type="SAM" id="MobiDB-lite"/>
    </source>
</evidence>
<protein>
    <submittedName>
        <fullName evidence="6">Surface antigen</fullName>
    </submittedName>
</protein>
<evidence type="ECO:0000256" key="4">
    <source>
        <dbReference type="SAM" id="SignalP"/>
    </source>
</evidence>
<feature type="region of interest" description="Disordered" evidence="3">
    <location>
        <begin position="204"/>
        <end position="259"/>
    </location>
</feature>
<evidence type="ECO:0000313" key="7">
    <source>
        <dbReference type="Proteomes" id="UP000286848"/>
    </source>
</evidence>
<dbReference type="SUPFAM" id="SSF54001">
    <property type="entry name" value="Cysteine proteinases"/>
    <property type="match status" value="1"/>
</dbReference>
<dbReference type="InterPro" id="IPR009148">
    <property type="entry name" value="PcsB-like"/>
</dbReference>
<dbReference type="Pfam" id="PF24568">
    <property type="entry name" value="CC_PcsB"/>
    <property type="match status" value="1"/>
</dbReference>
<dbReference type="AlphaFoldDB" id="A0A401IVZ2"/>
<dbReference type="PRINTS" id="PR01852">
    <property type="entry name" value="SIBAPROTEIN"/>
</dbReference>
<keyword evidence="1 4" id="KW-0732">Signal</keyword>
<dbReference type="Gene3D" id="6.10.250.3150">
    <property type="match status" value="1"/>
</dbReference>
<dbReference type="Pfam" id="PF05257">
    <property type="entry name" value="CHAP"/>
    <property type="match status" value="1"/>
</dbReference>
<dbReference type="Proteomes" id="UP000286848">
    <property type="component" value="Unassembled WGS sequence"/>
</dbReference>
<feature type="signal peptide" evidence="4">
    <location>
        <begin position="1"/>
        <end position="28"/>
    </location>
</feature>
<gene>
    <name evidence="6" type="ORF">LFYK43_21250</name>
</gene>
<name>A0A401IVZ2_9LACO</name>
<evidence type="ECO:0000259" key="5">
    <source>
        <dbReference type="PROSITE" id="PS50911"/>
    </source>
</evidence>
<dbReference type="OrthoDB" id="2409959at2"/>
<reference evidence="6 7" key="1">
    <citation type="journal article" date="2019" name="Int. J. Syst. Evol. Microbiol.">
        <title>Lactobacillus salitolerans sp. nov., a novel lactic acid bacterium isolated from spent mushroom substrates.</title>
        <authorList>
            <person name="Tohno M."/>
            <person name="Tanizawa Y."/>
            <person name="Kojima Y."/>
            <person name="Sakamoto M."/>
            <person name="Nakamura Y."/>
            <person name="Ohkuma M."/>
            <person name="Kobayashi H."/>
        </authorList>
    </citation>
    <scope>NUCLEOTIDE SEQUENCE [LARGE SCALE GENOMIC DNA]</scope>
    <source>
        <strain evidence="6 7">YK43</strain>
    </source>
</reference>
<dbReference type="RefSeq" id="WP_124978156.1">
    <property type="nucleotide sequence ID" value="NZ_BFFP01000046.1"/>
</dbReference>
<comment type="caution">
    <text evidence="6">The sequence shown here is derived from an EMBL/GenBank/DDBJ whole genome shotgun (WGS) entry which is preliminary data.</text>
</comment>
<keyword evidence="2" id="KW-0175">Coiled coil</keyword>
<accession>A0A401IVZ2</accession>
<feature type="coiled-coil region" evidence="2">
    <location>
        <begin position="34"/>
        <end position="61"/>
    </location>
</feature>
<organism evidence="6 7">
    <name type="scientific">Ligilactobacillus salitolerans</name>
    <dbReference type="NCBI Taxonomy" id="1808352"/>
    <lineage>
        <taxon>Bacteria</taxon>
        <taxon>Bacillati</taxon>
        <taxon>Bacillota</taxon>
        <taxon>Bacilli</taxon>
        <taxon>Lactobacillales</taxon>
        <taxon>Lactobacillaceae</taxon>
        <taxon>Ligilactobacillus</taxon>
    </lineage>
</organism>
<evidence type="ECO:0000313" key="6">
    <source>
        <dbReference type="EMBL" id="GBG95666.1"/>
    </source>
</evidence>
<feature type="domain" description="Peptidase C51" evidence="5">
    <location>
        <begin position="246"/>
        <end position="374"/>
    </location>
</feature>